<sequence length="84" mass="10078">MLHKLKINQEYFTPVLQGIKKFEIRLNDRNYSIDDIVLLQEIESESRRYTGRELEVRITYITDYEQKEGFVVFGFEKVSQKTAE</sequence>
<dbReference type="Gene3D" id="2.30.130.30">
    <property type="entry name" value="Hypothetical protein"/>
    <property type="match status" value="1"/>
</dbReference>
<dbReference type="RefSeq" id="WP_081183402.1">
    <property type="nucleotide sequence ID" value="NZ_MJEA01000004.1"/>
</dbReference>
<dbReference type="AlphaFoldDB" id="A0A1V8YE85"/>
<reference evidence="2 3" key="1">
    <citation type="journal article" date="2017" name="BMC Microbiol.">
        <title>Comparative genomics of Enterococcus spp. isolated from bovine feces.</title>
        <authorList>
            <person name="Beukers A.G."/>
            <person name="Zaheer R."/>
            <person name="Goji N."/>
            <person name="Amoako K.K."/>
            <person name="Chaves A.V."/>
            <person name="Ward M.P."/>
            <person name="McAllister T.A."/>
        </authorList>
    </citation>
    <scope>NUCLEOTIDE SEQUENCE [LARGE SCALE GENOMIC DNA]</scope>
    <source>
        <strain evidence="2 3">F1129D 143</strain>
    </source>
</reference>
<dbReference type="InterPro" id="IPR039440">
    <property type="entry name" value="DUF3850"/>
</dbReference>
<dbReference type="EMBL" id="MJEA01000004">
    <property type="protein sequence ID" value="OQO70616.1"/>
    <property type="molecule type" value="Genomic_DNA"/>
</dbReference>
<accession>A0A1V8YE85</accession>
<organism evidence="2 3">
    <name type="scientific">Enterococcus villorum</name>
    <dbReference type="NCBI Taxonomy" id="112904"/>
    <lineage>
        <taxon>Bacteria</taxon>
        <taxon>Bacillati</taxon>
        <taxon>Bacillota</taxon>
        <taxon>Bacilli</taxon>
        <taxon>Lactobacillales</taxon>
        <taxon>Enterococcaceae</taxon>
        <taxon>Enterococcus</taxon>
    </lineage>
</organism>
<dbReference type="OrthoDB" id="1700487at2"/>
<name>A0A1V8YE85_9ENTE</name>
<dbReference type="Proteomes" id="UP000192477">
    <property type="component" value="Unassembled WGS sequence"/>
</dbReference>
<evidence type="ECO:0000313" key="3">
    <source>
        <dbReference type="Proteomes" id="UP000192477"/>
    </source>
</evidence>
<dbReference type="STRING" id="112904.BH747_06260"/>
<comment type="caution">
    <text evidence="2">The sequence shown here is derived from an EMBL/GenBank/DDBJ whole genome shotgun (WGS) entry which is preliminary data.</text>
</comment>
<feature type="domain" description="DUF3850" evidence="1">
    <location>
        <begin position="3"/>
        <end position="75"/>
    </location>
</feature>
<gene>
    <name evidence="2" type="ORF">BH747_06260</name>
</gene>
<dbReference type="InterPro" id="IPR015947">
    <property type="entry name" value="PUA-like_sf"/>
</dbReference>
<evidence type="ECO:0000259" key="1">
    <source>
        <dbReference type="Pfam" id="PF12961"/>
    </source>
</evidence>
<evidence type="ECO:0000313" key="2">
    <source>
        <dbReference type="EMBL" id="OQO70616.1"/>
    </source>
</evidence>
<proteinExistence type="predicted"/>
<dbReference type="SUPFAM" id="SSF88697">
    <property type="entry name" value="PUA domain-like"/>
    <property type="match status" value="1"/>
</dbReference>
<protein>
    <submittedName>
        <fullName evidence="2">RNA-binding protein</fullName>
    </submittedName>
</protein>
<dbReference type="Pfam" id="PF12961">
    <property type="entry name" value="DUF3850"/>
    <property type="match status" value="1"/>
</dbReference>